<feature type="transmembrane region" description="Helical" evidence="1">
    <location>
        <begin position="200"/>
        <end position="225"/>
    </location>
</feature>
<comment type="caution">
    <text evidence="2">The sequence shown here is derived from an EMBL/GenBank/DDBJ whole genome shotgun (WGS) entry which is preliminary data.</text>
</comment>
<evidence type="ECO:0000313" key="3">
    <source>
        <dbReference type="Proteomes" id="UP001285441"/>
    </source>
</evidence>
<evidence type="ECO:0000313" key="2">
    <source>
        <dbReference type="EMBL" id="KAK3375314.1"/>
    </source>
</evidence>
<gene>
    <name evidence="2" type="ORF">B0H63DRAFT_275695</name>
</gene>
<organism evidence="2 3">
    <name type="scientific">Podospora didyma</name>
    <dbReference type="NCBI Taxonomy" id="330526"/>
    <lineage>
        <taxon>Eukaryota</taxon>
        <taxon>Fungi</taxon>
        <taxon>Dikarya</taxon>
        <taxon>Ascomycota</taxon>
        <taxon>Pezizomycotina</taxon>
        <taxon>Sordariomycetes</taxon>
        <taxon>Sordariomycetidae</taxon>
        <taxon>Sordariales</taxon>
        <taxon>Podosporaceae</taxon>
        <taxon>Podospora</taxon>
    </lineage>
</organism>
<reference evidence="2" key="1">
    <citation type="journal article" date="2023" name="Mol. Phylogenet. Evol.">
        <title>Genome-scale phylogeny and comparative genomics of the fungal order Sordariales.</title>
        <authorList>
            <person name="Hensen N."/>
            <person name="Bonometti L."/>
            <person name="Westerberg I."/>
            <person name="Brannstrom I.O."/>
            <person name="Guillou S."/>
            <person name="Cros-Aarteil S."/>
            <person name="Calhoun S."/>
            <person name="Haridas S."/>
            <person name="Kuo A."/>
            <person name="Mondo S."/>
            <person name="Pangilinan J."/>
            <person name="Riley R."/>
            <person name="LaButti K."/>
            <person name="Andreopoulos B."/>
            <person name="Lipzen A."/>
            <person name="Chen C."/>
            <person name="Yan M."/>
            <person name="Daum C."/>
            <person name="Ng V."/>
            <person name="Clum A."/>
            <person name="Steindorff A."/>
            <person name="Ohm R.A."/>
            <person name="Martin F."/>
            <person name="Silar P."/>
            <person name="Natvig D.O."/>
            <person name="Lalanne C."/>
            <person name="Gautier V."/>
            <person name="Ament-Velasquez S.L."/>
            <person name="Kruys A."/>
            <person name="Hutchinson M.I."/>
            <person name="Powell A.J."/>
            <person name="Barry K."/>
            <person name="Miller A.N."/>
            <person name="Grigoriev I.V."/>
            <person name="Debuchy R."/>
            <person name="Gladieux P."/>
            <person name="Hiltunen Thoren M."/>
            <person name="Johannesson H."/>
        </authorList>
    </citation>
    <scope>NUCLEOTIDE SEQUENCE</scope>
    <source>
        <strain evidence="2">CBS 232.78</strain>
    </source>
</reference>
<accession>A0AAE0NAD2</accession>
<protein>
    <submittedName>
        <fullName evidence="2">Uncharacterized protein</fullName>
    </submittedName>
</protein>
<feature type="transmembrane region" description="Helical" evidence="1">
    <location>
        <begin position="346"/>
        <end position="366"/>
    </location>
</feature>
<evidence type="ECO:0000256" key="1">
    <source>
        <dbReference type="SAM" id="Phobius"/>
    </source>
</evidence>
<feature type="transmembrane region" description="Helical" evidence="1">
    <location>
        <begin position="69"/>
        <end position="89"/>
    </location>
</feature>
<keyword evidence="3" id="KW-1185">Reference proteome</keyword>
<proteinExistence type="predicted"/>
<sequence>MARGKAALVDMAAAEAERLTGVVDGLAAASSPSSSLAYQPQPAAVSPRARPEAMALDTLSRRAQLPGPVRFALVVVLSFSISALGHVFLNESTQGEMESIARQPSTKELALFAGWRLFAITLGWLGDFDGYDMAALALLSQGPAAHLISVFYGIRASAAGAYLGLDVVSAFLPFLLLRKLSGAHSAAPGVPNREIVVDRFIQVLTTLLSSLTYNVVLFLAGRAYLSDALVLYFKSIPTIKPAADAVLLNLDSPATQVLSLLFGLAARSFIFTPVVTTPQTAQDGQSEEFDPVHATLGQTVAWNLWGYTNQTKVSIKRTALAMLFTGVSTYLNCVLTITGVESHGAAVYASVWVLATMVTGLVLRFVGSAA</sequence>
<feature type="transmembrane region" description="Helical" evidence="1">
    <location>
        <begin position="161"/>
        <end position="180"/>
    </location>
</feature>
<keyword evidence="1" id="KW-0472">Membrane</keyword>
<feature type="transmembrane region" description="Helical" evidence="1">
    <location>
        <begin position="109"/>
        <end position="127"/>
    </location>
</feature>
<dbReference type="Proteomes" id="UP001285441">
    <property type="component" value="Unassembled WGS sequence"/>
</dbReference>
<dbReference type="EMBL" id="JAULSW010000007">
    <property type="protein sequence ID" value="KAK3375314.1"/>
    <property type="molecule type" value="Genomic_DNA"/>
</dbReference>
<reference evidence="2" key="2">
    <citation type="submission" date="2023-06" db="EMBL/GenBank/DDBJ databases">
        <authorList>
            <consortium name="Lawrence Berkeley National Laboratory"/>
            <person name="Haridas S."/>
            <person name="Hensen N."/>
            <person name="Bonometti L."/>
            <person name="Westerberg I."/>
            <person name="Brannstrom I.O."/>
            <person name="Guillou S."/>
            <person name="Cros-Aarteil S."/>
            <person name="Calhoun S."/>
            <person name="Kuo A."/>
            <person name="Mondo S."/>
            <person name="Pangilinan J."/>
            <person name="Riley R."/>
            <person name="LaButti K."/>
            <person name="Andreopoulos B."/>
            <person name="Lipzen A."/>
            <person name="Chen C."/>
            <person name="Yanf M."/>
            <person name="Daum C."/>
            <person name="Ng V."/>
            <person name="Clum A."/>
            <person name="Steindorff A."/>
            <person name="Ohm R."/>
            <person name="Martin F."/>
            <person name="Silar P."/>
            <person name="Natvig D."/>
            <person name="Lalanne C."/>
            <person name="Gautier V."/>
            <person name="Ament-velasquez S.L."/>
            <person name="Kruys A."/>
            <person name="Hutchinson M.I."/>
            <person name="Powell A.J."/>
            <person name="Barry K."/>
            <person name="Miller A.N."/>
            <person name="Grigoriev I.V."/>
            <person name="Debuchy R."/>
            <person name="Gladieux P."/>
            <person name="Thoren M.H."/>
            <person name="Johannesson H."/>
        </authorList>
    </citation>
    <scope>NUCLEOTIDE SEQUENCE</scope>
    <source>
        <strain evidence="2">CBS 232.78</strain>
    </source>
</reference>
<feature type="transmembrane region" description="Helical" evidence="1">
    <location>
        <begin position="319"/>
        <end position="340"/>
    </location>
</feature>
<keyword evidence="1" id="KW-1133">Transmembrane helix</keyword>
<name>A0AAE0NAD2_9PEZI</name>
<keyword evidence="1" id="KW-0812">Transmembrane</keyword>
<dbReference type="AlphaFoldDB" id="A0AAE0NAD2"/>